<evidence type="ECO:0000313" key="6">
    <source>
        <dbReference type="Proteomes" id="UP001172684"/>
    </source>
</evidence>
<evidence type="ECO:0000259" key="4">
    <source>
        <dbReference type="Pfam" id="PF00808"/>
    </source>
</evidence>
<dbReference type="PANTHER" id="PTHR10252:SF54">
    <property type="entry name" value="CHROMATIN ACCESSIBILITY COMPLEX PROTEIN 1"/>
    <property type="match status" value="1"/>
</dbReference>
<evidence type="ECO:0000256" key="3">
    <source>
        <dbReference type="SAM" id="MobiDB-lite"/>
    </source>
</evidence>
<proteinExistence type="predicted"/>
<dbReference type="EMBL" id="JAPDRL010000002">
    <property type="protein sequence ID" value="KAJ9669508.1"/>
    <property type="molecule type" value="Genomic_DNA"/>
</dbReference>
<evidence type="ECO:0000313" key="5">
    <source>
        <dbReference type="EMBL" id="KAJ9669508.1"/>
    </source>
</evidence>
<dbReference type="Pfam" id="PF00808">
    <property type="entry name" value="CBFD_NFYB_HMF"/>
    <property type="match status" value="1"/>
</dbReference>
<dbReference type="InterPro" id="IPR003958">
    <property type="entry name" value="CBFA_NFYB_domain"/>
</dbReference>
<reference evidence="5" key="1">
    <citation type="submission" date="2022-10" db="EMBL/GenBank/DDBJ databases">
        <title>Culturing micro-colonial fungi from biological soil crusts in the Mojave desert and describing Neophaeococcomyces mojavensis, and introducing the new genera and species Taxawa tesnikishii.</title>
        <authorList>
            <person name="Kurbessoian T."/>
            <person name="Stajich J.E."/>
        </authorList>
    </citation>
    <scope>NUCLEOTIDE SEQUENCE</scope>
    <source>
        <strain evidence="5">TK_1</strain>
    </source>
</reference>
<feature type="compositionally biased region" description="Basic and acidic residues" evidence="3">
    <location>
        <begin position="190"/>
        <end position="207"/>
    </location>
</feature>
<accession>A0ABQ9P5C3</accession>
<feature type="compositionally biased region" description="Acidic residues" evidence="3">
    <location>
        <begin position="159"/>
        <end position="182"/>
    </location>
</feature>
<dbReference type="Gene3D" id="1.10.20.10">
    <property type="entry name" value="Histone, subunit A"/>
    <property type="match status" value="1"/>
</dbReference>
<gene>
    <name evidence="5" type="ORF">H2201_000375</name>
</gene>
<dbReference type="SUPFAM" id="SSF47113">
    <property type="entry name" value="Histone-fold"/>
    <property type="match status" value="1"/>
</dbReference>
<dbReference type="InterPro" id="IPR009072">
    <property type="entry name" value="Histone-fold"/>
</dbReference>
<feature type="compositionally biased region" description="Polar residues" evidence="3">
    <location>
        <begin position="216"/>
        <end position="229"/>
    </location>
</feature>
<keyword evidence="2" id="KW-0539">Nucleus</keyword>
<protein>
    <recommendedName>
        <fullName evidence="4">Transcription factor CBF/NF-Y/archaeal histone domain-containing protein</fullName>
    </recommendedName>
</protein>
<feature type="region of interest" description="Disordered" evidence="3">
    <location>
        <begin position="113"/>
        <end position="132"/>
    </location>
</feature>
<dbReference type="PANTHER" id="PTHR10252">
    <property type="entry name" value="HISTONE-LIKE TRANSCRIPTION FACTOR CCAAT-RELATED"/>
    <property type="match status" value="1"/>
</dbReference>
<comment type="subcellular location">
    <subcellularLocation>
        <location evidence="1">Nucleus</location>
    </subcellularLocation>
</comment>
<sequence>MPYNNTPIAPPQEYTGTVSLPLARVKKIIHADDEVGPCSNNAAFVIACATEMFIQYLAEKAHDVVKSETKKPRRNVQYRDVATAVARFDNLEFLESVVPRTVKWGDVKRRQEAEKARKEQQGLAANGQTTLGLVREEKAVDAQTDGHGQVNGHDSVTAVDDEEDEEEEEEEEEGSDEDEMDVDSGVTAGRRQDDDAEDHQLEMEMRGPRMNGAGNSGRTDTVGNGTAMG</sequence>
<feature type="domain" description="Transcription factor CBF/NF-Y/archaeal histone" evidence="4">
    <location>
        <begin position="19"/>
        <end position="85"/>
    </location>
</feature>
<dbReference type="InterPro" id="IPR050568">
    <property type="entry name" value="Transcr_DNA_Rep_Reg"/>
</dbReference>
<organism evidence="5 6">
    <name type="scientific">Coniosporium apollinis</name>
    <dbReference type="NCBI Taxonomy" id="61459"/>
    <lineage>
        <taxon>Eukaryota</taxon>
        <taxon>Fungi</taxon>
        <taxon>Dikarya</taxon>
        <taxon>Ascomycota</taxon>
        <taxon>Pezizomycotina</taxon>
        <taxon>Dothideomycetes</taxon>
        <taxon>Dothideomycetes incertae sedis</taxon>
        <taxon>Coniosporium</taxon>
    </lineage>
</organism>
<evidence type="ECO:0000256" key="2">
    <source>
        <dbReference type="ARBA" id="ARBA00023242"/>
    </source>
</evidence>
<feature type="region of interest" description="Disordered" evidence="3">
    <location>
        <begin position="140"/>
        <end position="229"/>
    </location>
</feature>
<dbReference type="Proteomes" id="UP001172684">
    <property type="component" value="Unassembled WGS sequence"/>
</dbReference>
<keyword evidence="6" id="KW-1185">Reference proteome</keyword>
<dbReference type="CDD" id="cd23645">
    <property type="entry name" value="HFD_Dpb3-like"/>
    <property type="match status" value="1"/>
</dbReference>
<evidence type="ECO:0000256" key="1">
    <source>
        <dbReference type="ARBA" id="ARBA00004123"/>
    </source>
</evidence>
<comment type="caution">
    <text evidence="5">The sequence shown here is derived from an EMBL/GenBank/DDBJ whole genome shotgun (WGS) entry which is preliminary data.</text>
</comment>
<name>A0ABQ9P5C3_9PEZI</name>